<protein>
    <submittedName>
        <fullName evidence="2">Uncharacterized protein</fullName>
    </submittedName>
</protein>
<sequence length="174" mass="20462">MSWCGVLSLDPSSHAIYIFMGHKIGTAMILVFVNMLRFGEVRAIIHDEANDINFFFRYSQCLLHRLWYLFSIVTLWAMRSDDGACTRLWMMPPFQQQTREYLLPSSFSESLGMMKMAEVLWHPKHIKSDVILLLVSQRWFTALLDSSSVYSILCVKFLNPMLMKLYWPLVDYFL</sequence>
<keyword evidence="1" id="KW-1133">Transmembrane helix</keyword>
<keyword evidence="1" id="KW-0472">Membrane</keyword>
<keyword evidence="1" id="KW-0812">Transmembrane</keyword>
<comment type="caution">
    <text evidence="2">The sequence shown here is derived from an EMBL/GenBank/DDBJ whole genome shotgun (WGS) entry which is preliminary data.</text>
</comment>
<reference evidence="2 3" key="1">
    <citation type="submission" date="2016-07" db="EMBL/GenBank/DDBJ databases">
        <title>Pervasive Adenine N6-methylation of Active Genes in Fungi.</title>
        <authorList>
            <consortium name="DOE Joint Genome Institute"/>
            <person name="Mondo S.J."/>
            <person name="Dannebaum R.O."/>
            <person name="Kuo R.C."/>
            <person name="Labutti K."/>
            <person name="Haridas S."/>
            <person name="Kuo A."/>
            <person name="Salamov A."/>
            <person name="Ahrendt S.R."/>
            <person name="Lipzen A."/>
            <person name="Sullivan W."/>
            <person name="Andreopoulos W.B."/>
            <person name="Clum A."/>
            <person name="Lindquist E."/>
            <person name="Daum C."/>
            <person name="Ramamoorthy G.K."/>
            <person name="Gryganskyi A."/>
            <person name="Culley D."/>
            <person name="Magnuson J.K."/>
            <person name="James T.Y."/>
            <person name="O'Malley M.A."/>
            <person name="Stajich J.E."/>
            <person name="Spatafora J.W."/>
            <person name="Visel A."/>
            <person name="Grigoriev I.V."/>
        </authorList>
    </citation>
    <scope>NUCLEOTIDE SEQUENCE [LARGE SCALE GENOMIC DNA]</scope>
    <source>
        <strain evidence="2 3">NRRL 1336</strain>
    </source>
</reference>
<dbReference type="EMBL" id="MCGE01000028">
    <property type="protein sequence ID" value="ORZ09307.1"/>
    <property type="molecule type" value="Genomic_DNA"/>
</dbReference>
<name>A0A1X2I521_9FUNG</name>
<gene>
    <name evidence="2" type="ORF">BCR42DRAFT_495159</name>
</gene>
<keyword evidence="3" id="KW-1185">Reference proteome</keyword>
<evidence type="ECO:0000313" key="2">
    <source>
        <dbReference type="EMBL" id="ORZ09307.1"/>
    </source>
</evidence>
<dbReference type="Proteomes" id="UP000193560">
    <property type="component" value="Unassembled WGS sequence"/>
</dbReference>
<proteinExistence type="predicted"/>
<accession>A0A1X2I521</accession>
<dbReference type="AlphaFoldDB" id="A0A1X2I521"/>
<feature type="transmembrane region" description="Helical" evidence="1">
    <location>
        <begin position="15"/>
        <end position="36"/>
    </location>
</feature>
<evidence type="ECO:0000313" key="3">
    <source>
        <dbReference type="Proteomes" id="UP000193560"/>
    </source>
</evidence>
<organism evidence="2 3">
    <name type="scientific">Absidia repens</name>
    <dbReference type="NCBI Taxonomy" id="90262"/>
    <lineage>
        <taxon>Eukaryota</taxon>
        <taxon>Fungi</taxon>
        <taxon>Fungi incertae sedis</taxon>
        <taxon>Mucoromycota</taxon>
        <taxon>Mucoromycotina</taxon>
        <taxon>Mucoromycetes</taxon>
        <taxon>Mucorales</taxon>
        <taxon>Cunninghamellaceae</taxon>
        <taxon>Absidia</taxon>
    </lineage>
</organism>
<evidence type="ECO:0000256" key="1">
    <source>
        <dbReference type="SAM" id="Phobius"/>
    </source>
</evidence>